<dbReference type="AlphaFoldDB" id="G2QDL0"/>
<feature type="compositionally biased region" description="Basic and acidic residues" evidence="1">
    <location>
        <begin position="254"/>
        <end position="263"/>
    </location>
</feature>
<gene>
    <name evidence="3" type="ORF">MYCTH_115935</name>
</gene>
<sequence>MSRLIHTAQTKAIPAAGAVKRPRNSFTSRPADLSSNGHFDEVKRTRFDYFAHQPVWTHSRMSCPPESPARILEEEDQFDDIAKYAIGDLGFVSNWTAMSDICLSPSLSSTYGFFDRPNAYGVVHDLFPIFSQSKISSYADILYPSPWYWADKVPYSAAKDPAWDKKQDRLYWRGSTTGGYSRDGGWRRQHRQRFVQKINAPDKAKILTPPSSLPPPPSPSSSSTPTKPTTKKQQEQQQQQQQQQQQSRPPQQEQEQKQEEQQQKEQQQQQQQQQQQRQERETQQQEQQQQSAPPPPEQQQQQKQKQQQQQHDEQQQQQQQQQSAPPPPEQQQQHNEQQQQQQQQQGEEEEEEQQRPQHQQQQQQQSYEPEQWTVREVPRGNYKSLLDVYFSHVGQCDPGDCDAQRAFFEVKDYAKQEDALEYKHVLDMDGNAFSGRFYALLRSRSLVYKWAIFREWHYEWLRPWVHFVPLSLHGEEWLETVRFFNSSGRASSEGGSEDAEVPKERKEGAEEAERMAQRGRDWAGKVLRNEDLEVWFFRLLLEYGRVIDDDRENIGYAG</sequence>
<dbReference type="KEGG" id="mtm:MYCTH_115935"/>
<dbReference type="GO" id="GO:0016740">
    <property type="term" value="F:transferase activity"/>
    <property type="evidence" value="ECO:0007669"/>
    <property type="project" value="UniProtKB-KW"/>
</dbReference>
<dbReference type="PANTHER" id="PTHR12203">
    <property type="entry name" value="KDEL LYS-ASP-GLU-LEU CONTAINING - RELATED"/>
    <property type="match status" value="1"/>
</dbReference>
<feature type="compositionally biased region" description="Low complexity" evidence="1">
    <location>
        <begin position="356"/>
        <end position="371"/>
    </location>
</feature>
<feature type="compositionally biased region" description="Low complexity" evidence="1">
    <location>
        <begin position="235"/>
        <end position="253"/>
    </location>
</feature>
<feature type="region of interest" description="Disordered" evidence="1">
    <location>
        <begin position="198"/>
        <end position="374"/>
    </location>
</feature>
<dbReference type="Proteomes" id="UP000007322">
    <property type="component" value="Chromosome 3"/>
</dbReference>
<organism evidence="3 4">
    <name type="scientific">Thermothelomyces thermophilus (strain ATCC 42464 / BCRC 31852 / DSM 1799)</name>
    <name type="common">Sporotrichum thermophile</name>
    <dbReference type="NCBI Taxonomy" id="573729"/>
    <lineage>
        <taxon>Eukaryota</taxon>
        <taxon>Fungi</taxon>
        <taxon>Dikarya</taxon>
        <taxon>Ascomycota</taxon>
        <taxon>Pezizomycotina</taxon>
        <taxon>Sordariomycetes</taxon>
        <taxon>Sordariomycetidae</taxon>
        <taxon>Sordariales</taxon>
        <taxon>Chaetomiaceae</taxon>
        <taxon>Thermothelomyces</taxon>
    </lineage>
</organism>
<reference evidence="3 4" key="1">
    <citation type="journal article" date="2011" name="Nat. Biotechnol.">
        <title>Comparative genomic analysis of the thermophilic biomass-degrading fungi Myceliophthora thermophila and Thielavia terrestris.</title>
        <authorList>
            <person name="Berka R.M."/>
            <person name="Grigoriev I.V."/>
            <person name="Otillar R."/>
            <person name="Salamov A."/>
            <person name="Grimwood J."/>
            <person name="Reid I."/>
            <person name="Ishmael N."/>
            <person name="John T."/>
            <person name="Darmond C."/>
            <person name="Moisan M.-C."/>
            <person name="Henrissat B."/>
            <person name="Coutinho P.M."/>
            <person name="Lombard V."/>
            <person name="Natvig D.O."/>
            <person name="Lindquist E."/>
            <person name="Schmutz J."/>
            <person name="Lucas S."/>
            <person name="Harris P."/>
            <person name="Powlowski J."/>
            <person name="Bellemare A."/>
            <person name="Taylor D."/>
            <person name="Butler G."/>
            <person name="de Vries R.P."/>
            <person name="Allijn I.E."/>
            <person name="van den Brink J."/>
            <person name="Ushinsky S."/>
            <person name="Storms R."/>
            <person name="Powell A.J."/>
            <person name="Paulsen I.T."/>
            <person name="Elbourne L.D.H."/>
            <person name="Baker S.E."/>
            <person name="Magnuson J."/>
            <person name="LaBoissiere S."/>
            <person name="Clutterbuck A.J."/>
            <person name="Martinez D."/>
            <person name="Wogulis M."/>
            <person name="de Leon A.L."/>
            <person name="Rey M.W."/>
            <person name="Tsang A."/>
        </authorList>
    </citation>
    <scope>NUCLEOTIDE SEQUENCE [LARGE SCALE GENOMIC DNA]</scope>
    <source>
        <strain evidence="4">ATCC 42464 / BCRC 31852 / DSM 1799</strain>
    </source>
</reference>
<dbReference type="GeneID" id="11507393"/>
<dbReference type="STRING" id="573729.G2QDL0"/>
<feature type="compositionally biased region" description="Low complexity" evidence="1">
    <location>
        <begin position="298"/>
        <end position="323"/>
    </location>
</feature>
<evidence type="ECO:0000313" key="4">
    <source>
        <dbReference type="Proteomes" id="UP000007322"/>
    </source>
</evidence>
<protein>
    <submittedName>
        <fullName evidence="3">Glycosyltransferase family 90 protein</fullName>
    </submittedName>
</protein>
<dbReference type="InterPro" id="IPR051091">
    <property type="entry name" value="O-Glucosyltr/Glycosyltrsf_90"/>
</dbReference>
<feature type="compositionally biased region" description="Low complexity" evidence="1">
    <location>
        <begin position="264"/>
        <end position="276"/>
    </location>
</feature>
<accession>G2QDL0</accession>
<name>G2QDL0_THET4</name>
<dbReference type="SMART" id="SM00672">
    <property type="entry name" value="CAP10"/>
    <property type="match status" value="1"/>
</dbReference>
<dbReference type="EMBL" id="CP003004">
    <property type="protein sequence ID" value="AEO57522.1"/>
    <property type="molecule type" value="Genomic_DNA"/>
</dbReference>
<evidence type="ECO:0000256" key="1">
    <source>
        <dbReference type="SAM" id="MobiDB-lite"/>
    </source>
</evidence>
<feature type="compositionally biased region" description="Basic and acidic residues" evidence="1">
    <location>
        <begin position="500"/>
        <end position="516"/>
    </location>
</feature>
<dbReference type="HOGENOM" id="CLU_005027_4_1_1"/>
<dbReference type="OrthoDB" id="541052at2759"/>
<feature type="domain" description="Glycosyl transferase CAP10" evidence="2">
    <location>
        <begin position="307"/>
        <end position="550"/>
    </location>
</feature>
<feature type="region of interest" description="Disordered" evidence="1">
    <location>
        <begin position="487"/>
        <end position="516"/>
    </location>
</feature>
<dbReference type="eggNOG" id="KOG2458">
    <property type="taxonomic scope" value="Eukaryota"/>
</dbReference>
<dbReference type="RefSeq" id="XP_003662767.1">
    <property type="nucleotide sequence ID" value="XM_003662719.1"/>
</dbReference>
<dbReference type="OMA" id="HQPTWTH"/>
<feature type="compositionally biased region" description="Low complexity" evidence="1">
    <location>
        <begin position="330"/>
        <end position="345"/>
    </location>
</feature>
<dbReference type="InterPro" id="IPR006598">
    <property type="entry name" value="CAP10"/>
</dbReference>
<proteinExistence type="predicted"/>
<evidence type="ECO:0000313" key="3">
    <source>
        <dbReference type="EMBL" id="AEO57522.1"/>
    </source>
</evidence>
<dbReference type="InParanoid" id="G2QDL0"/>
<keyword evidence="3" id="KW-0808">Transferase</keyword>
<feature type="region of interest" description="Disordered" evidence="1">
    <location>
        <begin position="1"/>
        <end position="32"/>
    </location>
</feature>
<dbReference type="PANTHER" id="PTHR12203:SF104">
    <property type="entry name" value="PROTEIN CAP1, PUTATIVE (AFU_ORTHOLOGUE AFUA_1G05595)-RELATED"/>
    <property type="match status" value="1"/>
</dbReference>
<keyword evidence="4" id="KW-1185">Reference proteome</keyword>
<evidence type="ECO:0000259" key="2">
    <source>
        <dbReference type="SMART" id="SM00672"/>
    </source>
</evidence>
<dbReference type="VEuPathDB" id="FungiDB:MYCTH_115935"/>